<evidence type="ECO:0000256" key="3">
    <source>
        <dbReference type="ARBA" id="ARBA00022989"/>
    </source>
</evidence>
<evidence type="ECO:0000256" key="5">
    <source>
        <dbReference type="PROSITE-ProRule" id="PRU00205"/>
    </source>
</evidence>
<dbReference type="GO" id="GO:0016020">
    <property type="term" value="C:membrane"/>
    <property type="evidence" value="ECO:0007669"/>
    <property type="project" value="UniProtKB-SubCell"/>
</dbReference>
<dbReference type="InterPro" id="IPR050846">
    <property type="entry name" value="TLCD"/>
</dbReference>
<name>A0A1S3ILZ1_LINAN</name>
<comment type="subcellular location">
    <subcellularLocation>
        <location evidence="1">Membrane</location>
        <topology evidence="1">Multi-pass membrane protein</topology>
    </subcellularLocation>
</comment>
<evidence type="ECO:0000256" key="6">
    <source>
        <dbReference type="SAM" id="Phobius"/>
    </source>
</evidence>
<dbReference type="InParanoid" id="A0A1S3ILZ1"/>
<keyword evidence="2 5" id="KW-0812">Transmembrane</keyword>
<dbReference type="InterPro" id="IPR006634">
    <property type="entry name" value="TLC-dom"/>
</dbReference>
<keyword evidence="4 5" id="KW-0472">Membrane</keyword>
<dbReference type="FunCoup" id="A0A1S3ILZ1">
    <property type="interactions" value="1213"/>
</dbReference>
<evidence type="ECO:0000313" key="8">
    <source>
        <dbReference type="Proteomes" id="UP000085678"/>
    </source>
</evidence>
<feature type="transmembrane region" description="Helical" evidence="6">
    <location>
        <begin position="214"/>
        <end position="241"/>
    </location>
</feature>
<evidence type="ECO:0000256" key="2">
    <source>
        <dbReference type="ARBA" id="ARBA00022692"/>
    </source>
</evidence>
<dbReference type="OrthoDB" id="10266980at2759"/>
<proteinExistence type="predicted"/>
<dbReference type="SMART" id="SM00724">
    <property type="entry name" value="TLC"/>
    <property type="match status" value="1"/>
</dbReference>
<dbReference type="GeneID" id="106165022"/>
<dbReference type="GO" id="GO:0005783">
    <property type="term" value="C:endoplasmic reticulum"/>
    <property type="evidence" value="ECO:0007669"/>
    <property type="project" value="TreeGrafter"/>
</dbReference>
<dbReference type="AlphaFoldDB" id="A0A1S3ILZ1"/>
<protein>
    <submittedName>
        <fullName evidence="9">Protein FAM57A</fullName>
    </submittedName>
</protein>
<dbReference type="PROSITE" id="PS50922">
    <property type="entry name" value="TLC"/>
    <property type="match status" value="1"/>
</dbReference>
<gene>
    <name evidence="9" type="primary">LOC106165022</name>
</gene>
<dbReference type="KEGG" id="lak:106165022"/>
<accession>A0A1S3ILZ1</accession>
<organism evidence="8 9">
    <name type="scientific">Lingula anatina</name>
    <name type="common">Brachiopod</name>
    <name type="synonym">Lingula unguis</name>
    <dbReference type="NCBI Taxonomy" id="7574"/>
    <lineage>
        <taxon>Eukaryota</taxon>
        <taxon>Metazoa</taxon>
        <taxon>Spiralia</taxon>
        <taxon>Lophotrochozoa</taxon>
        <taxon>Brachiopoda</taxon>
        <taxon>Linguliformea</taxon>
        <taxon>Lingulata</taxon>
        <taxon>Lingulida</taxon>
        <taxon>Linguloidea</taxon>
        <taxon>Lingulidae</taxon>
        <taxon>Lingula</taxon>
    </lineage>
</organism>
<evidence type="ECO:0000313" key="9">
    <source>
        <dbReference type="RefSeq" id="XP_013398544.1"/>
    </source>
</evidence>
<dbReference type="Proteomes" id="UP000085678">
    <property type="component" value="Unplaced"/>
</dbReference>
<reference evidence="9" key="1">
    <citation type="submission" date="2025-08" db="UniProtKB">
        <authorList>
            <consortium name="RefSeq"/>
        </authorList>
    </citation>
    <scope>IDENTIFICATION</scope>
    <source>
        <tissue evidence="9">Gonads</tissue>
    </source>
</reference>
<dbReference type="PANTHER" id="PTHR13439">
    <property type="entry name" value="CT120 PROTEIN"/>
    <property type="match status" value="1"/>
</dbReference>
<dbReference type="GO" id="GO:0055088">
    <property type="term" value="P:lipid homeostasis"/>
    <property type="evidence" value="ECO:0007669"/>
    <property type="project" value="TreeGrafter"/>
</dbReference>
<feature type="transmembrane region" description="Helical" evidence="6">
    <location>
        <begin position="115"/>
        <end position="135"/>
    </location>
</feature>
<feature type="transmembrane region" description="Helical" evidence="6">
    <location>
        <begin position="173"/>
        <end position="194"/>
    </location>
</feature>
<evidence type="ECO:0000256" key="1">
    <source>
        <dbReference type="ARBA" id="ARBA00004141"/>
    </source>
</evidence>
<keyword evidence="3 6" id="KW-1133">Transmembrane helix</keyword>
<feature type="transmembrane region" description="Helical" evidence="6">
    <location>
        <begin position="141"/>
        <end position="161"/>
    </location>
</feature>
<sequence length="257" mass="29892">MPVYQAVGITCPKDTLPVEPSGQCQLECKTQLFCRCVSIIQAVLASLVGVTTVLSCKDVMYDRHWPVSLYPWFGVQYFYYDTWAMYKSYVHTHAEDFVGKSTKQSVQYFISRRPLMVFHHVGLPLLYFPVLVYFRKGIGDFFVGSFYTSELAVPFICMRVVFIQLGMKDSKLYLINGWVMIIMFFTCRVLIFPFMYWKYALQYDIPVLHVPFRIPMKCNLSCLGLMILMLYWTGLMAVGAYKHLRKSKPRKIGAKEN</sequence>
<dbReference type="Pfam" id="PF03798">
    <property type="entry name" value="TRAM_LAG1_CLN8"/>
    <property type="match status" value="1"/>
</dbReference>
<dbReference type="STRING" id="7574.A0A1S3ILZ1"/>
<dbReference type="RefSeq" id="XP_013398544.1">
    <property type="nucleotide sequence ID" value="XM_013543090.1"/>
</dbReference>
<dbReference type="PANTHER" id="PTHR13439:SF66">
    <property type="entry name" value="BCDNA.GH12326"/>
    <property type="match status" value="1"/>
</dbReference>
<evidence type="ECO:0000256" key="4">
    <source>
        <dbReference type="ARBA" id="ARBA00023136"/>
    </source>
</evidence>
<keyword evidence="8" id="KW-1185">Reference proteome</keyword>
<evidence type="ECO:0000259" key="7">
    <source>
        <dbReference type="PROSITE" id="PS50922"/>
    </source>
</evidence>
<feature type="domain" description="TLC" evidence="7">
    <location>
        <begin position="27"/>
        <end position="245"/>
    </location>
</feature>